<proteinExistence type="predicted"/>
<dbReference type="SMART" id="SM00347">
    <property type="entry name" value="HTH_MARR"/>
    <property type="match status" value="1"/>
</dbReference>
<keyword evidence="2" id="KW-0238">DNA-binding</keyword>
<protein>
    <submittedName>
        <fullName evidence="2">DNA-binding MarR family transcriptional regulator</fullName>
    </submittedName>
</protein>
<dbReference type="GO" id="GO:0003700">
    <property type="term" value="F:DNA-binding transcription factor activity"/>
    <property type="evidence" value="ECO:0007669"/>
    <property type="project" value="InterPro"/>
</dbReference>
<evidence type="ECO:0000313" key="3">
    <source>
        <dbReference type="Proteomes" id="UP000569914"/>
    </source>
</evidence>
<feature type="domain" description="HTH marR-type" evidence="1">
    <location>
        <begin position="1"/>
        <end position="125"/>
    </location>
</feature>
<dbReference type="RefSeq" id="WP_179757832.1">
    <property type="nucleotide sequence ID" value="NZ_JACCBU010000001.1"/>
</dbReference>
<accession>A0A7Y9IFK4</accession>
<dbReference type="InterPro" id="IPR036390">
    <property type="entry name" value="WH_DNA-bd_sf"/>
</dbReference>
<dbReference type="GO" id="GO:0006950">
    <property type="term" value="P:response to stress"/>
    <property type="evidence" value="ECO:0007669"/>
    <property type="project" value="TreeGrafter"/>
</dbReference>
<dbReference type="GO" id="GO:0003677">
    <property type="term" value="F:DNA binding"/>
    <property type="evidence" value="ECO:0007669"/>
    <property type="project" value="UniProtKB-KW"/>
</dbReference>
<organism evidence="2 3">
    <name type="scientific">Microlunatus parietis</name>
    <dbReference type="NCBI Taxonomy" id="682979"/>
    <lineage>
        <taxon>Bacteria</taxon>
        <taxon>Bacillati</taxon>
        <taxon>Actinomycetota</taxon>
        <taxon>Actinomycetes</taxon>
        <taxon>Propionibacteriales</taxon>
        <taxon>Propionibacteriaceae</taxon>
        <taxon>Microlunatus</taxon>
    </lineage>
</organism>
<dbReference type="InterPro" id="IPR039422">
    <property type="entry name" value="MarR/SlyA-like"/>
</dbReference>
<reference evidence="2 3" key="1">
    <citation type="submission" date="2020-07" db="EMBL/GenBank/DDBJ databases">
        <title>Sequencing the genomes of 1000 actinobacteria strains.</title>
        <authorList>
            <person name="Klenk H.-P."/>
        </authorList>
    </citation>
    <scope>NUCLEOTIDE SEQUENCE [LARGE SCALE GENOMIC DNA]</scope>
    <source>
        <strain evidence="2 3">DSM 22083</strain>
    </source>
</reference>
<dbReference type="SUPFAM" id="SSF46785">
    <property type="entry name" value="Winged helix' DNA-binding domain"/>
    <property type="match status" value="1"/>
</dbReference>
<keyword evidence="3" id="KW-1185">Reference proteome</keyword>
<dbReference type="Pfam" id="PF12802">
    <property type="entry name" value="MarR_2"/>
    <property type="match status" value="1"/>
</dbReference>
<dbReference type="AlphaFoldDB" id="A0A7Y9IFK4"/>
<dbReference type="Proteomes" id="UP000569914">
    <property type="component" value="Unassembled WGS sequence"/>
</dbReference>
<dbReference type="PANTHER" id="PTHR33164:SF43">
    <property type="entry name" value="HTH-TYPE TRANSCRIPTIONAL REPRESSOR YETL"/>
    <property type="match status" value="1"/>
</dbReference>
<evidence type="ECO:0000313" key="2">
    <source>
        <dbReference type="EMBL" id="NYE75304.1"/>
    </source>
</evidence>
<dbReference type="Gene3D" id="1.10.10.10">
    <property type="entry name" value="Winged helix-like DNA-binding domain superfamily/Winged helix DNA-binding domain"/>
    <property type="match status" value="1"/>
</dbReference>
<dbReference type="InterPro" id="IPR000835">
    <property type="entry name" value="HTH_MarR-typ"/>
</dbReference>
<comment type="caution">
    <text evidence="2">The sequence shown here is derived from an EMBL/GenBank/DDBJ whole genome shotgun (WGS) entry which is preliminary data.</text>
</comment>
<dbReference type="PANTHER" id="PTHR33164">
    <property type="entry name" value="TRANSCRIPTIONAL REGULATOR, MARR FAMILY"/>
    <property type="match status" value="1"/>
</dbReference>
<sequence length="130" mass="14235">MRLARTTSEEYAARLGRLGLRPLHVSLLTSIDAAGRASQNEHAAELGVTPGFVVRLVDDLERLGAVSRERDVQDRRRQFLILTPTGRSLLRKATRVATGLDEELTRGLSPDASTRLTESLEKIQSSLAGT</sequence>
<evidence type="ECO:0000259" key="1">
    <source>
        <dbReference type="PROSITE" id="PS50995"/>
    </source>
</evidence>
<dbReference type="PROSITE" id="PS50995">
    <property type="entry name" value="HTH_MARR_2"/>
    <property type="match status" value="1"/>
</dbReference>
<dbReference type="EMBL" id="JACCBU010000001">
    <property type="protein sequence ID" value="NYE75304.1"/>
    <property type="molecule type" value="Genomic_DNA"/>
</dbReference>
<gene>
    <name evidence="2" type="ORF">BKA15_006633</name>
</gene>
<dbReference type="PRINTS" id="PR00598">
    <property type="entry name" value="HTHMARR"/>
</dbReference>
<name>A0A7Y9IFK4_9ACTN</name>
<dbReference type="InterPro" id="IPR036388">
    <property type="entry name" value="WH-like_DNA-bd_sf"/>
</dbReference>